<protein>
    <recommendedName>
        <fullName evidence="5">Ribosome recycling factor domain-containing protein</fullName>
    </recommendedName>
</protein>
<evidence type="ECO:0000256" key="4">
    <source>
        <dbReference type="SAM" id="MobiDB-lite"/>
    </source>
</evidence>
<organism evidence="6 7">
    <name type="scientific">Oleoguttula mirabilis</name>
    <dbReference type="NCBI Taxonomy" id="1507867"/>
    <lineage>
        <taxon>Eukaryota</taxon>
        <taxon>Fungi</taxon>
        <taxon>Dikarya</taxon>
        <taxon>Ascomycota</taxon>
        <taxon>Pezizomycotina</taxon>
        <taxon>Dothideomycetes</taxon>
        <taxon>Dothideomycetidae</taxon>
        <taxon>Mycosphaerellales</taxon>
        <taxon>Teratosphaeriaceae</taxon>
        <taxon>Oleoguttula</taxon>
    </lineage>
</organism>
<dbReference type="GO" id="GO:0005739">
    <property type="term" value="C:mitochondrion"/>
    <property type="evidence" value="ECO:0007669"/>
    <property type="project" value="TreeGrafter"/>
</dbReference>
<dbReference type="GO" id="GO:0006412">
    <property type="term" value="P:translation"/>
    <property type="evidence" value="ECO:0007669"/>
    <property type="project" value="UniProtKB-KW"/>
</dbReference>
<gene>
    <name evidence="6" type="ORF">LTR36_003162</name>
</gene>
<dbReference type="Proteomes" id="UP001324427">
    <property type="component" value="Unassembled WGS sequence"/>
</dbReference>
<evidence type="ECO:0000259" key="5">
    <source>
        <dbReference type="Pfam" id="PF01765"/>
    </source>
</evidence>
<dbReference type="PANTHER" id="PTHR20982:SF3">
    <property type="entry name" value="MITOCHONDRIAL RIBOSOME RECYCLING FACTOR PSEUDO 1"/>
    <property type="match status" value="1"/>
</dbReference>
<dbReference type="Pfam" id="PF01765">
    <property type="entry name" value="RRF"/>
    <property type="match status" value="1"/>
</dbReference>
<keyword evidence="2" id="KW-0648">Protein biosynthesis</keyword>
<feature type="region of interest" description="Disordered" evidence="4">
    <location>
        <begin position="230"/>
        <end position="269"/>
    </location>
</feature>
<dbReference type="PANTHER" id="PTHR20982">
    <property type="entry name" value="RIBOSOME RECYCLING FACTOR"/>
    <property type="match status" value="1"/>
</dbReference>
<evidence type="ECO:0000256" key="3">
    <source>
        <dbReference type="ARBA" id="ARBA00024909"/>
    </source>
</evidence>
<feature type="domain" description="Ribosome recycling factor" evidence="5">
    <location>
        <begin position="121"/>
        <end position="292"/>
    </location>
</feature>
<dbReference type="InterPro" id="IPR036191">
    <property type="entry name" value="RRF_sf"/>
</dbReference>
<proteinExistence type="inferred from homology"/>
<name>A0AAV9JYN7_9PEZI</name>
<dbReference type="InterPro" id="IPR002661">
    <property type="entry name" value="Ribosome_recyc_fac"/>
</dbReference>
<reference evidence="6 7" key="1">
    <citation type="submission" date="2021-11" db="EMBL/GenBank/DDBJ databases">
        <title>Black yeast isolated from Biological Soil Crust.</title>
        <authorList>
            <person name="Kurbessoian T."/>
        </authorList>
    </citation>
    <scope>NUCLEOTIDE SEQUENCE [LARGE SCALE GENOMIC DNA]</scope>
    <source>
        <strain evidence="6 7">CCFEE 5522</strain>
    </source>
</reference>
<accession>A0AAV9JYN7</accession>
<sequence length="296" mass="30956">MRASVRLSSTALASSPPRYVVIHSIRRAFCPSPLSSAHSHHVVAAPTTLSHSPPPQRHFTTTPHLLKKGAKAARAEKQQAAKDTPSSSSSSNSNSDGGNSTDDPADFSALEADIAAALERLKTDLAKLRAGGRFNPDVLENLRVQPAKSAAGSATVKLGDVAQVIPKGRVVQVLVGEKEHLKPIASAIASSPHSLTPQPDPTGANPLLLLINTPPPTADSRRAAVQEAVKAGDKAGTGVRDARGKQQKKLRALQVSKSARPDDLKKAGAQMEKVVEKGAAEVKRIVDGAKKVLESA</sequence>
<comment type="similarity">
    <text evidence="1">Belongs to the RRF family.</text>
</comment>
<dbReference type="EMBL" id="JAVFHQ010000002">
    <property type="protein sequence ID" value="KAK4550195.1"/>
    <property type="molecule type" value="Genomic_DNA"/>
</dbReference>
<dbReference type="GO" id="GO:0043023">
    <property type="term" value="F:ribosomal large subunit binding"/>
    <property type="evidence" value="ECO:0007669"/>
    <property type="project" value="TreeGrafter"/>
</dbReference>
<evidence type="ECO:0000256" key="1">
    <source>
        <dbReference type="ARBA" id="ARBA00005912"/>
    </source>
</evidence>
<dbReference type="SUPFAM" id="SSF55194">
    <property type="entry name" value="Ribosome recycling factor, RRF"/>
    <property type="match status" value="1"/>
</dbReference>
<comment type="caution">
    <text evidence="6">The sequence shown here is derived from an EMBL/GenBank/DDBJ whole genome shotgun (WGS) entry which is preliminary data.</text>
</comment>
<comment type="function">
    <text evidence="3">Necessary for protein synthesis in mitochondria. Functions as a ribosome recycling factor in mitochondria.</text>
</comment>
<feature type="compositionally biased region" description="Low complexity" evidence="4">
    <location>
        <begin position="81"/>
        <end position="102"/>
    </location>
</feature>
<keyword evidence="7" id="KW-1185">Reference proteome</keyword>
<evidence type="ECO:0000313" key="7">
    <source>
        <dbReference type="Proteomes" id="UP001324427"/>
    </source>
</evidence>
<dbReference type="InterPro" id="IPR023584">
    <property type="entry name" value="Ribosome_recyc_fac_dom"/>
</dbReference>
<evidence type="ECO:0000256" key="2">
    <source>
        <dbReference type="ARBA" id="ARBA00022917"/>
    </source>
</evidence>
<feature type="region of interest" description="Disordered" evidence="4">
    <location>
        <begin position="67"/>
        <end position="106"/>
    </location>
</feature>
<dbReference type="Gene3D" id="1.10.132.20">
    <property type="entry name" value="Ribosome-recycling factor"/>
    <property type="match status" value="1"/>
</dbReference>
<evidence type="ECO:0000313" key="6">
    <source>
        <dbReference type="EMBL" id="KAK4550195.1"/>
    </source>
</evidence>
<dbReference type="Gene3D" id="3.30.1360.40">
    <property type="match status" value="1"/>
</dbReference>
<dbReference type="AlphaFoldDB" id="A0AAV9JYN7"/>